<dbReference type="KEGG" id="cik:H0194_04620"/>
<feature type="transmembrane region" description="Helical" evidence="1">
    <location>
        <begin position="26"/>
        <end position="47"/>
    </location>
</feature>
<keyword evidence="1" id="KW-1133">Transmembrane helix</keyword>
<keyword evidence="1" id="KW-0812">Transmembrane</keyword>
<accession>A0A7G7CRQ1</accession>
<gene>
    <name evidence="2" type="ORF">H0194_04620</name>
</gene>
<evidence type="ECO:0000313" key="3">
    <source>
        <dbReference type="Proteomes" id="UP000515743"/>
    </source>
</evidence>
<dbReference type="AlphaFoldDB" id="A0A7G7CRQ1"/>
<evidence type="ECO:0000256" key="1">
    <source>
        <dbReference type="SAM" id="Phobius"/>
    </source>
</evidence>
<feature type="transmembrane region" description="Helical" evidence="1">
    <location>
        <begin position="59"/>
        <end position="82"/>
    </location>
</feature>
<organism evidence="2 3">
    <name type="scientific">Corynebacterium incognita</name>
    <dbReference type="NCBI Taxonomy" id="2754725"/>
    <lineage>
        <taxon>Bacteria</taxon>
        <taxon>Bacillati</taxon>
        <taxon>Actinomycetota</taxon>
        <taxon>Actinomycetes</taxon>
        <taxon>Mycobacteriales</taxon>
        <taxon>Corynebacteriaceae</taxon>
        <taxon>Corynebacterium</taxon>
    </lineage>
</organism>
<reference evidence="2 3" key="1">
    <citation type="submission" date="2020-07" db="EMBL/GenBank/DDBJ databases">
        <title>Complete genome and description of Corynebacterium incognita strain Marseille-Q3630 sp. nov.</title>
        <authorList>
            <person name="Boxberger M."/>
        </authorList>
    </citation>
    <scope>NUCLEOTIDE SEQUENCE [LARGE SCALE GENOMIC DNA]</scope>
    <source>
        <strain evidence="2 3">Marseille-Q3630</strain>
    </source>
</reference>
<keyword evidence="3" id="KW-1185">Reference proteome</keyword>
<sequence length="151" mass="17098">MPKIFTIYEPLTQSESTLLKRTLSSAWLFISTLMSCFFGFIIAHVSFREQGGNVFVEDLNLPGCLMVLLVGGAVLLAIFLTFLAIKFDMDRIDWLFIIFFMSLGIYIVGFFFTVMFSNGSAKLLTIFAVFPPAIQAIYVYKVEQKESLKSE</sequence>
<feature type="transmembrane region" description="Helical" evidence="1">
    <location>
        <begin position="123"/>
        <end position="140"/>
    </location>
</feature>
<proteinExistence type="predicted"/>
<feature type="transmembrane region" description="Helical" evidence="1">
    <location>
        <begin position="94"/>
        <end position="117"/>
    </location>
</feature>
<keyword evidence="1" id="KW-0472">Membrane</keyword>
<dbReference type="EMBL" id="CP059404">
    <property type="protein sequence ID" value="QNE90267.1"/>
    <property type="molecule type" value="Genomic_DNA"/>
</dbReference>
<evidence type="ECO:0000313" key="2">
    <source>
        <dbReference type="EMBL" id="QNE90267.1"/>
    </source>
</evidence>
<protein>
    <submittedName>
        <fullName evidence="2">Uncharacterized protein</fullName>
    </submittedName>
</protein>
<dbReference type="RefSeq" id="WP_185176640.1">
    <property type="nucleotide sequence ID" value="NZ_CP059404.1"/>
</dbReference>
<dbReference type="Proteomes" id="UP000515743">
    <property type="component" value="Chromosome"/>
</dbReference>
<name>A0A7G7CRQ1_9CORY</name>